<dbReference type="OrthoDB" id="9801479at2"/>
<dbReference type="GO" id="GO:0010181">
    <property type="term" value="F:FMN binding"/>
    <property type="evidence" value="ECO:0007669"/>
    <property type="project" value="InterPro"/>
</dbReference>
<protein>
    <submittedName>
        <fullName evidence="3">NAD(P)H dehydrogenase</fullName>
    </submittedName>
</protein>
<dbReference type="InterPro" id="IPR010089">
    <property type="entry name" value="Flavoprotein_WrbA-like"/>
</dbReference>
<sequence length="203" mass="21793">MSAPRIAVVYYSSTGHIHALAHAAAEGAEKAGGEVRLRKVAELAPDDVVRSVPAWKEHLESTADVPEATLDDLEWADGYLFGTPTRFGNIAAQLRQFLDTTSPLWEKGALANKPASGFTSAETPHGGQEATLLSLYQTFMHWGSVVVPMGYIDPGASEHVGNPYGVSHLADGSRLDEKVLDAARYQGQRVTDMARALAPLAIR</sequence>
<reference evidence="3 4" key="1">
    <citation type="submission" date="2018-06" db="EMBL/GenBank/DDBJ databases">
        <title>Phytoactinopolyspora halophila sp. nov., a novel halophilic actinomycete isolated from a saline soil in China.</title>
        <authorList>
            <person name="Tang S.-K."/>
        </authorList>
    </citation>
    <scope>NUCLEOTIDE SEQUENCE [LARGE SCALE GENOMIC DNA]</scope>
    <source>
        <strain evidence="3 4">YIM 96934</strain>
    </source>
</reference>
<dbReference type="GO" id="GO:0003955">
    <property type="term" value="F:NAD(P)H dehydrogenase (quinone) activity"/>
    <property type="evidence" value="ECO:0007669"/>
    <property type="project" value="InterPro"/>
</dbReference>
<evidence type="ECO:0000313" key="4">
    <source>
        <dbReference type="Proteomes" id="UP000250462"/>
    </source>
</evidence>
<dbReference type="Pfam" id="PF03358">
    <property type="entry name" value="FMN_red"/>
    <property type="match status" value="1"/>
</dbReference>
<dbReference type="EMBL" id="QMIG01000020">
    <property type="protein sequence ID" value="RAW11500.1"/>
    <property type="molecule type" value="Genomic_DNA"/>
</dbReference>
<dbReference type="InterPro" id="IPR005025">
    <property type="entry name" value="FMN_Rdtase-like_dom"/>
</dbReference>
<dbReference type="NCBIfam" id="TIGR01755">
    <property type="entry name" value="flav_wrbA"/>
    <property type="match status" value="1"/>
</dbReference>
<dbReference type="PANTHER" id="PTHR30546:SF23">
    <property type="entry name" value="FLAVOPROTEIN-LIKE PROTEIN YCP4-RELATED"/>
    <property type="match status" value="1"/>
</dbReference>
<dbReference type="PROSITE" id="PS50902">
    <property type="entry name" value="FLAVODOXIN_LIKE"/>
    <property type="match status" value="1"/>
</dbReference>
<comment type="similarity">
    <text evidence="1">Belongs to the WrbA family.</text>
</comment>
<proteinExistence type="inferred from homology"/>
<dbReference type="Gene3D" id="3.40.50.360">
    <property type="match status" value="1"/>
</dbReference>
<gene>
    <name evidence="3" type="ORF">DPM12_16745</name>
</gene>
<dbReference type="GO" id="GO:0016020">
    <property type="term" value="C:membrane"/>
    <property type="evidence" value="ECO:0007669"/>
    <property type="project" value="TreeGrafter"/>
</dbReference>
<dbReference type="AlphaFoldDB" id="A0A329QGT5"/>
<accession>A0A329QGT5</accession>
<evidence type="ECO:0000256" key="1">
    <source>
        <dbReference type="ARBA" id="ARBA00006961"/>
    </source>
</evidence>
<dbReference type="InterPro" id="IPR008254">
    <property type="entry name" value="Flavodoxin/NO_synth"/>
</dbReference>
<dbReference type="PANTHER" id="PTHR30546">
    <property type="entry name" value="FLAVODOXIN-RELATED PROTEIN WRBA-RELATED"/>
    <property type="match status" value="1"/>
</dbReference>
<dbReference type="FunFam" id="3.40.50.360:FF:000001">
    <property type="entry name" value="NAD(P)H dehydrogenase (Quinone) FQR1-like"/>
    <property type="match status" value="1"/>
</dbReference>
<dbReference type="RefSeq" id="WP_112259511.1">
    <property type="nucleotide sequence ID" value="NZ_QMIG01000020.1"/>
</dbReference>
<dbReference type="InterPro" id="IPR029039">
    <property type="entry name" value="Flavoprotein-like_sf"/>
</dbReference>
<name>A0A329QGT5_9ACTN</name>
<evidence type="ECO:0000313" key="3">
    <source>
        <dbReference type="EMBL" id="RAW11500.1"/>
    </source>
</evidence>
<evidence type="ECO:0000259" key="2">
    <source>
        <dbReference type="PROSITE" id="PS50902"/>
    </source>
</evidence>
<dbReference type="SUPFAM" id="SSF52218">
    <property type="entry name" value="Flavoproteins"/>
    <property type="match status" value="1"/>
</dbReference>
<feature type="domain" description="Flavodoxin-like" evidence="2">
    <location>
        <begin position="6"/>
        <end position="191"/>
    </location>
</feature>
<dbReference type="NCBIfam" id="NF002999">
    <property type="entry name" value="PRK03767.1"/>
    <property type="match status" value="1"/>
</dbReference>
<organism evidence="3 4">
    <name type="scientific">Phytoactinopolyspora halophila</name>
    <dbReference type="NCBI Taxonomy" id="1981511"/>
    <lineage>
        <taxon>Bacteria</taxon>
        <taxon>Bacillati</taxon>
        <taxon>Actinomycetota</taxon>
        <taxon>Actinomycetes</taxon>
        <taxon>Jiangellales</taxon>
        <taxon>Jiangellaceae</taxon>
        <taxon>Phytoactinopolyspora</taxon>
    </lineage>
</organism>
<comment type="caution">
    <text evidence="3">The sequence shown here is derived from an EMBL/GenBank/DDBJ whole genome shotgun (WGS) entry which is preliminary data.</text>
</comment>
<keyword evidence="4" id="KW-1185">Reference proteome</keyword>
<dbReference type="Proteomes" id="UP000250462">
    <property type="component" value="Unassembled WGS sequence"/>
</dbReference>